<feature type="domain" description="Glycosyl hydrolase family 31 C-terminal" evidence="14">
    <location>
        <begin position="735"/>
        <end position="818"/>
    </location>
</feature>
<evidence type="ECO:0000256" key="4">
    <source>
        <dbReference type="ARBA" id="ARBA00022729"/>
    </source>
</evidence>
<dbReference type="Pfam" id="PF13802">
    <property type="entry name" value="Gal_mutarotas_2"/>
    <property type="match status" value="1"/>
</dbReference>
<feature type="domain" description="Glycoside hydrolase family 31 N-terminal" evidence="13">
    <location>
        <begin position="88"/>
        <end position="260"/>
    </location>
</feature>
<protein>
    <recommendedName>
        <fullName evidence="9">Glucosidase II subunit alpha</fullName>
    </recommendedName>
</protein>
<keyword evidence="6" id="KW-0256">Endoplasmic reticulum</keyword>
<evidence type="ECO:0000256" key="8">
    <source>
        <dbReference type="ARBA" id="ARBA00023295"/>
    </source>
</evidence>
<evidence type="ECO:0000259" key="13">
    <source>
        <dbReference type="Pfam" id="PF13802"/>
    </source>
</evidence>
<evidence type="ECO:0000256" key="9">
    <source>
        <dbReference type="ARBA" id="ARBA00042895"/>
    </source>
</evidence>
<keyword evidence="8 10" id="KW-0326">Glycosidase</keyword>
<keyword evidence="5 10" id="KW-0378">Hydrolase</keyword>
<evidence type="ECO:0000256" key="1">
    <source>
        <dbReference type="ARBA" id="ARBA00004240"/>
    </source>
</evidence>
<dbReference type="RefSeq" id="XP_001747176.1">
    <property type="nucleotide sequence ID" value="XM_001747124.1"/>
</dbReference>
<evidence type="ECO:0000256" key="10">
    <source>
        <dbReference type="RuleBase" id="RU361185"/>
    </source>
</evidence>
<evidence type="ECO:0000313" key="15">
    <source>
        <dbReference type="EMBL" id="EDQ88100.1"/>
    </source>
</evidence>
<dbReference type="Pfam" id="PF21365">
    <property type="entry name" value="Glyco_hydro_31_3rd"/>
    <property type="match status" value="1"/>
</dbReference>
<dbReference type="GeneID" id="5892467"/>
<evidence type="ECO:0000256" key="5">
    <source>
        <dbReference type="ARBA" id="ARBA00022801"/>
    </source>
</evidence>
<organism evidence="15 16">
    <name type="scientific">Monosiga brevicollis</name>
    <name type="common">Choanoflagellate</name>
    <dbReference type="NCBI Taxonomy" id="81824"/>
    <lineage>
        <taxon>Eukaryota</taxon>
        <taxon>Choanoflagellata</taxon>
        <taxon>Craspedida</taxon>
        <taxon>Salpingoecidae</taxon>
        <taxon>Monosiga</taxon>
    </lineage>
</organism>
<dbReference type="Gene3D" id="2.60.40.1180">
    <property type="entry name" value="Golgi alpha-mannosidase II"/>
    <property type="match status" value="2"/>
</dbReference>
<dbReference type="CDD" id="cd06603">
    <property type="entry name" value="GH31_GANC_GANAB_alpha"/>
    <property type="match status" value="1"/>
</dbReference>
<proteinExistence type="inferred from homology"/>
<dbReference type="GO" id="GO:0005975">
    <property type="term" value="P:carbohydrate metabolic process"/>
    <property type="evidence" value="ECO:0007669"/>
    <property type="project" value="InterPro"/>
</dbReference>
<evidence type="ECO:0000256" key="6">
    <source>
        <dbReference type="ARBA" id="ARBA00022824"/>
    </source>
</evidence>
<dbReference type="Proteomes" id="UP000001357">
    <property type="component" value="Unassembled WGS sequence"/>
</dbReference>
<dbReference type="GO" id="GO:0006491">
    <property type="term" value="P:N-glycan processing"/>
    <property type="evidence" value="ECO:0000318"/>
    <property type="project" value="GO_Central"/>
</dbReference>
<evidence type="ECO:0000256" key="3">
    <source>
        <dbReference type="ARBA" id="ARBA00007806"/>
    </source>
</evidence>
<dbReference type="Gene3D" id="3.20.20.80">
    <property type="entry name" value="Glycosidases"/>
    <property type="match status" value="1"/>
</dbReference>
<dbReference type="GO" id="GO:0030246">
    <property type="term" value="F:carbohydrate binding"/>
    <property type="evidence" value="ECO:0007669"/>
    <property type="project" value="InterPro"/>
</dbReference>
<evidence type="ECO:0000256" key="2">
    <source>
        <dbReference type="ARBA" id="ARBA00004833"/>
    </source>
</evidence>
<dbReference type="InterPro" id="IPR048395">
    <property type="entry name" value="Glyco_hydro_31_C"/>
</dbReference>
<dbReference type="Pfam" id="PF01055">
    <property type="entry name" value="Glyco_hydro_31_2nd"/>
    <property type="match status" value="1"/>
</dbReference>
<dbReference type="PANTHER" id="PTHR22762">
    <property type="entry name" value="ALPHA-GLUCOSIDASE"/>
    <property type="match status" value="1"/>
</dbReference>
<keyword evidence="7" id="KW-0325">Glycoprotein</keyword>
<dbReference type="FunFam" id="3.20.20.80:FF:000039">
    <property type="entry name" value="Glucosidase, alpha neutral C"/>
    <property type="match status" value="1"/>
</dbReference>
<dbReference type="InterPro" id="IPR013780">
    <property type="entry name" value="Glyco_hydro_b"/>
</dbReference>
<dbReference type="SUPFAM" id="SSF51445">
    <property type="entry name" value="(Trans)glycosidases"/>
    <property type="match status" value="1"/>
</dbReference>
<dbReference type="GO" id="GO:0090599">
    <property type="term" value="F:alpha-glucosidase activity"/>
    <property type="evidence" value="ECO:0000318"/>
    <property type="project" value="GO_Central"/>
</dbReference>
<dbReference type="GO" id="GO:0005783">
    <property type="term" value="C:endoplasmic reticulum"/>
    <property type="evidence" value="ECO:0007669"/>
    <property type="project" value="UniProtKB-SubCell"/>
</dbReference>
<accession>A9V2Z9</accession>
<evidence type="ECO:0000259" key="12">
    <source>
        <dbReference type="Pfam" id="PF01055"/>
    </source>
</evidence>
<feature type="chain" id="PRO_5002742711" description="Glucosidase II subunit alpha" evidence="11">
    <location>
        <begin position="27"/>
        <end position="953"/>
    </location>
</feature>
<dbReference type="Gene3D" id="2.60.40.1760">
    <property type="entry name" value="glycosyl hydrolase (family 31)"/>
    <property type="match status" value="1"/>
</dbReference>
<dbReference type="OMA" id="TVHQPLW"/>
<comment type="similarity">
    <text evidence="3 10">Belongs to the glycosyl hydrolase 31 family.</text>
</comment>
<gene>
    <name evidence="15" type="ORF">MONBRDRAFT_33007</name>
</gene>
<keyword evidence="16" id="KW-1185">Reference proteome</keyword>
<evidence type="ECO:0000256" key="7">
    <source>
        <dbReference type="ARBA" id="ARBA00023180"/>
    </source>
</evidence>
<dbReference type="InterPro" id="IPR000322">
    <property type="entry name" value="Glyco_hydro_31_TIM"/>
</dbReference>
<dbReference type="InParanoid" id="A9V2Z9"/>
<dbReference type="EMBL" id="CH991556">
    <property type="protein sequence ID" value="EDQ88100.1"/>
    <property type="molecule type" value="Genomic_DNA"/>
</dbReference>
<sequence length="953" mass="108065">MAPVSTEAMLGRLLLAALLAASLVAAVDRNNFKTCEQSAFCRRHRDMPEGASKYTVRSNIETSDTGITFTILNTETNVELAASFEAFEGATGRLRIREKAPIRARYEVQDVVNPHLVHVSSTIGQQTEDGFVVNFGECAMAVTYQPFRIDFLRKEAVVISLNSRGLFNFEHYRERQEGDEEGMWEEDFKTHKDTKPYGPSSLAIDVSFPGVANVYGIPEHADDLSLKPTRGSGADRQPYRLYNLDVFEYELEESMALYGSRATGIDRQRPLLQIATRSIPYMVGHKAGQTSGFLFLNPSEMWVDVKKTETSAVNAFANRVKSMFTGSSNEEVPQTDSHWIAESGIMDFFVFLGPSPKEVFHQYATVTGFSPLPPLFSLAYHQCRWNYNDQEDVRFVTTQMDEHDIPFDVIWLDIEHTDGKRYMTWDQAKFPEPEAMQKFVASTGRRMVNIVDPHIKRAGGYHLHENAQKLDYYIKDRDNKAYDGWCWPGSSSWLDFLNPEIRSWWADMINPEHYKGTTLDMYFWNDMNEPSVFNGPEVTMHKDAKHFGGWEHRDVHNIYGMWQQASTAEGIKRRSGGSERPFVLSRAFFAGSQRYGAIWTGDNTAGWDHLAASLPMVMSIGVAGLPFAGADMGGFFGNPDAELLVRWYQAGAHQPFMRAHAHIDTKRREPYLLEEAERGFVRDAVRSRYQLLPYVYTEFYLAEQTGTPVMRTVCDHHASTGLDLDKPHFYPPIVPRPLWVDFPADDKVFAEQEEHLLGSSMLIAPVLEAGHTTKRVYFPANSVWYDMQTWERFAGGRQVTVMAPLDKIPVYQRAGSIIPKRMRVRRSSRLMAHDPFTLYIAVDPATQSASGQLYLDDTHTFSYTASKQFLLRNFELRGQGQTYTFSSRAAPESGSFETPAWVERLVIVGLENVATISEEGRNVEFSKKGATLVVKKPWVNSVADDFTLTITLA</sequence>
<dbReference type="FunCoup" id="A9V2Z9">
    <property type="interactions" value="1656"/>
</dbReference>
<keyword evidence="4 11" id="KW-0732">Signal</keyword>
<dbReference type="KEGG" id="mbr:MONBRDRAFT_33007"/>
<dbReference type="CDD" id="cd14752">
    <property type="entry name" value="GH31_N"/>
    <property type="match status" value="1"/>
</dbReference>
<dbReference type="SUPFAM" id="SSF74650">
    <property type="entry name" value="Galactose mutarotase-like"/>
    <property type="match status" value="1"/>
</dbReference>
<evidence type="ECO:0000313" key="16">
    <source>
        <dbReference type="Proteomes" id="UP000001357"/>
    </source>
</evidence>
<dbReference type="InterPro" id="IPR025887">
    <property type="entry name" value="Glyco_hydro_31_N_dom"/>
</dbReference>
<evidence type="ECO:0000256" key="11">
    <source>
        <dbReference type="SAM" id="SignalP"/>
    </source>
</evidence>
<dbReference type="InterPro" id="IPR011013">
    <property type="entry name" value="Gal_mutarotase_sf_dom"/>
</dbReference>
<dbReference type="STRING" id="81824.A9V2Z9"/>
<dbReference type="eggNOG" id="KOG1066">
    <property type="taxonomic scope" value="Eukaryota"/>
</dbReference>
<dbReference type="SUPFAM" id="SSF51011">
    <property type="entry name" value="Glycosyl hydrolase domain"/>
    <property type="match status" value="1"/>
</dbReference>
<reference evidence="15 16" key="1">
    <citation type="journal article" date="2008" name="Nature">
        <title>The genome of the choanoflagellate Monosiga brevicollis and the origin of metazoans.</title>
        <authorList>
            <consortium name="JGI Sequencing"/>
            <person name="King N."/>
            <person name="Westbrook M.J."/>
            <person name="Young S.L."/>
            <person name="Kuo A."/>
            <person name="Abedin M."/>
            <person name="Chapman J."/>
            <person name="Fairclough S."/>
            <person name="Hellsten U."/>
            <person name="Isogai Y."/>
            <person name="Letunic I."/>
            <person name="Marr M."/>
            <person name="Pincus D."/>
            <person name="Putnam N."/>
            <person name="Rokas A."/>
            <person name="Wright K.J."/>
            <person name="Zuzow R."/>
            <person name="Dirks W."/>
            <person name="Good M."/>
            <person name="Goodstein D."/>
            <person name="Lemons D."/>
            <person name="Li W."/>
            <person name="Lyons J.B."/>
            <person name="Morris A."/>
            <person name="Nichols S."/>
            <person name="Richter D.J."/>
            <person name="Salamov A."/>
            <person name="Bork P."/>
            <person name="Lim W.A."/>
            <person name="Manning G."/>
            <person name="Miller W.T."/>
            <person name="McGinnis W."/>
            <person name="Shapiro H."/>
            <person name="Tjian R."/>
            <person name="Grigoriev I.V."/>
            <person name="Rokhsar D."/>
        </authorList>
    </citation>
    <scope>NUCLEOTIDE SEQUENCE [LARGE SCALE GENOMIC DNA]</scope>
    <source>
        <strain evidence="16">MX1 / ATCC 50154</strain>
    </source>
</reference>
<feature type="domain" description="Glycoside hydrolase family 31 TIM barrel" evidence="12">
    <location>
        <begin position="371"/>
        <end position="697"/>
    </location>
</feature>
<name>A9V2Z9_MONBE</name>
<dbReference type="AlphaFoldDB" id="A9V2Z9"/>
<dbReference type="PANTHER" id="PTHR22762:SF54">
    <property type="entry name" value="BCDNA.GH04962"/>
    <property type="match status" value="1"/>
</dbReference>
<evidence type="ECO:0000259" key="14">
    <source>
        <dbReference type="Pfam" id="PF21365"/>
    </source>
</evidence>
<comment type="subcellular location">
    <subcellularLocation>
        <location evidence="1">Endoplasmic reticulum</location>
    </subcellularLocation>
</comment>
<feature type="signal peptide" evidence="11">
    <location>
        <begin position="1"/>
        <end position="26"/>
    </location>
</feature>
<comment type="pathway">
    <text evidence="2">Glycan metabolism; N-glycan metabolism.</text>
</comment>
<dbReference type="InterPro" id="IPR017853">
    <property type="entry name" value="GH"/>
</dbReference>